<gene>
    <name evidence="3" type="ORF">RclHR1_06240010</name>
</gene>
<evidence type="ECO:0000256" key="1">
    <source>
        <dbReference type="SAM" id="SignalP"/>
    </source>
</evidence>
<accession>A0A2Z6RS08</accession>
<keyword evidence="4" id="KW-1185">Reference proteome</keyword>
<keyword evidence="1" id="KW-0732">Signal</keyword>
<protein>
    <recommendedName>
        <fullName evidence="2">Protein kinase domain-containing protein</fullName>
    </recommendedName>
</protein>
<dbReference type="PROSITE" id="PS50011">
    <property type="entry name" value="PROTEIN_KINASE_DOM"/>
    <property type="match status" value="1"/>
</dbReference>
<reference evidence="3 4" key="1">
    <citation type="submission" date="2017-11" db="EMBL/GenBank/DDBJ databases">
        <title>The genome of Rhizophagus clarus HR1 reveals common genetic basis of auxotrophy among arbuscular mycorrhizal fungi.</title>
        <authorList>
            <person name="Kobayashi Y."/>
        </authorList>
    </citation>
    <scope>NUCLEOTIDE SEQUENCE [LARGE SCALE GENOMIC DNA]</scope>
    <source>
        <strain evidence="3 4">HR1</strain>
    </source>
</reference>
<dbReference type="PANTHER" id="PTHR44329">
    <property type="entry name" value="SERINE/THREONINE-PROTEIN KINASE TNNI3K-RELATED"/>
    <property type="match status" value="1"/>
</dbReference>
<dbReference type="EMBL" id="BEXD01004009">
    <property type="protein sequence ID" value="GBC05474.1"/>
    <property type="molecule type" value="Genomic_DNA"/>
</dbReference>
<sequence length="416" mass="48484">MLQFLLTLIQILGLKGETNKKIIYMEDLEKRKQVYGICGECNEPGTGRKWCQPCNVKRFKDNFKNWTSGNKDIDEFIQQSQIDAVHYKKFLEWIPFENFKDITYITRGGFGKIFSAIWSEGCILSWDIENQKWERGINIKKVVLKSLDNSSCISTEFLNEIKSHLRIYLWNVIQCYGITQDPNSKDYMMVLRYCENGNLRNYYLNNELNCYSKIKNLKDIASGLLNIHNAGKIHKDFHSGNILFTSFPYISDLGMCQPTNNENQLAKKEGIYGVLPYMAPEVLRGYQYTKASDIYSFGIMMNEYLSEEIPYNNISHNHTLAIKICKGLRPNIFKYTPKNKYHSQMDEYDDKIKLNESDKKRSNNIQTHSQAIYTSRLLNFKDLPEPVNSDVLQSTLLSECFDCQLDESDLNEINQD</sequence>
<dbReference type="AlphaFoldDB" id="A0A2Z6RS08"/>
<proteinExistence type="predicted"/>
<evidence type="ECO:0000313" key="4">
    <source>
        <dbReference type="Proteomes" id="UP000247702"/>
    </source>
</evidence>
<name>A0A2Z6RS08_9GLOM</name>
<feature type="signal peptide" evidence="1">
    <location>
        <begin position="1"/>
        <end position="16"/>
    </location>
</feature>
<dbReference type="InterPro" id="IPR011009">
    <property type="entry name" value="Kinase-like_dom_sf"/>
</dbReference>
<dbReference type="InterPro" id="IPR001245">
    <property type="entry name" value="Ser-Thr/Tyr_kinase_cat_dom"/>
</dbReference>
<dbReference type="InterPro" id="IPR051681">
    <property type="entry name" value="Ser/Thr_Kinases-Pseudokinases"/>
</dbReference>
<dbReference type="InterPro" id="IPR000719">
    <property type="entry name" value="Prot_kinase_dom"/>
</dbReference>
<dbReference type="GO" id="GO:0005524">
    <property type="term" value="F:ATP binding"/>
    <property type="evidence" value="ECO:0007669"/>
    <property type="project" value="InterPro"/>
</dbReference>
<feature type="chain" id="PRO_5016295504" description="Protein kinase domain-containing protein" evidence="1">
    <location>
        <begin position="17"/>
        <end position="416"/>
    </location>
</feature>
<dbReference type="Gene3D" id="1.10.510.10">
    <property type="entry name" value="Transferase(Phosphotransferase) domain 1"/>
    <property type="match status" value="1"/>
</dbReference>
<evidence type="ECO:0000313" key="3">
    <source>
        <dbReference type="EMBL" id="GBC05474.1"/>
    </source>
</evidence>
<comment type="caution">
    <text evidence="3">The sequence shown here is derived from an EMBL/GenBank/DDBJ whole genome shotgun (WGS) entry which is preliminary data.</text>
</comment>
<dbReference type="SUPFAM" id="SSF56112">
    <property type="entry name" value="Protein kinase-like (PK-like)"/>
    <property type="match status" value="1"/>
</dbReference>
<feature type="domain" description="Protein kinase" evidence="2">
    <location>
        <begin position="99"/>
        <end position="416"/>
    </location>
</feature>
<dbReference type="STRING" id="94130.A0A2Z6RS08"/>
<evidence type="ECO:0000259" key="2">
    <source>
        <dbReference type="PROSITE" id="PS50011"/>
    </source>
</evidence>
<dbReference type="GO" id="GO:0004674">
    <property type="term" value="F:protein serine/threonine kinase activity"/>
    <property type="evidence" value="ECO:0007669"/>
    <property type="project" value="TreeGrafter"/>
</dbReference>
<dbReference type="Pfam" id="PF07714">
    <property type="entry name" value="PK_Tyr_Ser-Thr"/>
    <property type="match status" value="1"/>
</dbReference>
<dbReference type="Proteomes" id="UP000247702">
    <property type="component" value="Unassembled WGS sequence"/>
</dbReference>
<organism evidence="3 4">
    <name type="scientific">Rhizophagus clarus</name>
    <dbReference type="NCBI Taxonomy" id="94130"/>
    <lineage>
        <taxon>Eukaryota</taxon>
        <taxon>Fungi</taxon>
        <taxon>Fungi incertae sedis</taxon>
        <taxon>Mucoromycota</taxon>
        <taxon>Glomeromycotina</taxon>
        <taxon>Glomeromycetes</taxon>
        <taxon>Glomerales</taxon>
        <taxon>Glomeraceae</taxon>
        <taxon>Rhizophagus</taxon>
    </lineage>
</organism>